<dbReference type="EC" id="2.3.1.12" evidence="2"/>
<evidence type="ECO:0000313" key="2">
    <source>
        <dbReference type="EMBL" id="SLN51790.1"/>
    </source>
</evidence>
<gene>
    <name evidence="2" type="primary">acoC_2</name>
    <name evidence="2" type="ORF">ROJ8625_02592</name>
</gene>
<feature type="domain" description="AB hydrolase-1" evidence="1">
    <location>
        <begin position="24"/>
        <end position="259"/>
    </location>
</feature>
<evidence type="ECO:0000313" key="3">
    <source>
        <dbReference type="Proteomes" id="UP000193570"/>
    </source>
</evidence>
<sequence length="277" mass="29056">MPEDVRAGHPVRWRVFGSGAAPALLLHCALAQSRAWAGLADALGDFWTATAPDMPGHGRSAPWDGKRDLHDLVTDIAASFLDRPAHLVGHSFGATVALRLAQTRPEAVRSLTLIEPVLFAAARDVAPDRFAANRAAYGPLDAAASRGDWQEAARLFTARWGEGDWDDLPEAARERLAGQMPLTLSVGDVLNDDAKGLLAPGVPEAIAVPVRLIRGAESDPIMAAVHEGLAARLPGARASVIPGAGHMVPITHAEAVAEVLRGDLAALSDGRSWSTGG</sequence>
<dbReference type="Pfam" id="PF12697">
    <property type="entry name" value="Abhydrolase_6"/>
    <property type="match status" value="1"/>
</dbReference>
<dbReference type="InterPro" id="IPR029058">
    <property type="entry name" value="AB_hydrolase_fold"/>
</dbReference>
<protein>
    <submittedName>
        <fullName evidence="2">Dihydrolipoyllysine-residue acetyltransferase component of acetoin cleaving system</fullName>
        <ecNumber evidence="2">2.3.1.12</ecNumber>
    </submittedName>
</protein>
<dbReference type="SUPFAM" id="SSF53474">
    <property type="entry name" value="alpha/beta-Hydrolases"/>
    <property type="match status" value="1"/>
</dbReference>
<dbReference type="PRINTS" id="PR00111">
    <property type="entry name" value="ABHYDROLASE"/>
</dbReference>
<dbReference type="EMBL" id="FWFK01000004">
    <property type="protein sequence ID" value="SLN51790.1"/>
    <property type="molecule type" value="Genomic_DNA"/>
</dbReference>
<evidence type="ECO:0000259" key="1">
    <source>
        <dbReference type="Pfam" id="PF12697"/>
    </source>
</evidence>
<dbReference type="OrthoDB" id="9804723at2"/>
<keyword evidence="2" id="KW-0012">Acyltransferase</keyword>
<dbReference type="InterPro" id="IPR050228">
    <property type="entry name" value="Carboxylesterase_BioH"/>
</dbReference>
<dbReference type="GO" id="GO:0004742">
    <property type="term" value="F:dihydrolipoyllysine-residue acetyltransferase activity"/>
    <property type="evidence" value="ECO:0007669"/>
    <property type="project" value="UniProtKB-EC"/>
</dbReference>
<dbReference type="Proteomes" id="UP000193570">
    <property type="component" value="Unassembled WGS sequence"/>
</dbReference>
<dbReference type="InterPro" id="IPR000073">
    <property type="entry name" value="AB_hydrolase_1"/>
</dbReference>
<dbReference type="PANTHER" id="PTHR43194:SF5">
    <property type="entry name" value="PIMELOYL-[ACYL-CARRIER PROTEIN] METHYL ESTER ESTERASE"/>
    <property type="match status" value="1"/>
</dbReference>
<reference evidence="2 3" key="1">
    <citation type="submission" date="2017-03" db="EMBL/GenBank/DDBJ databases">
        <authorList>
            <person name="Afonso C.L."/>
            <person name="Miller P.J."/>
            <person name="Scott M.A."/>
            <person name="Spackman E."/>
            <person name="Goraichik I."/>
            <person name="Dimitrov K.M."/>
            <person name="Suarez D.L."/>
            <person name="Swayne D.E."/>
        </authorList>
    </citation>
    <scope>NUCLEOTIDE SEQUENCE [LARGE SCALE GENOMIC DNA]</scope>
    <source>
        <strain evidence="2 3">CECT 8625</strain>
    </source>
</reference>
<dbReference type="PANTHER" id="PTHR43194">
    <property type="entry name" value="HYDROLASE ALPHA/BETA FOLD FAMILY"/>
    <property type="match status" value="1"/>
</dbReference>
<organism evidence="2 3">
    <name type="scientific">Roseivivax jejudonensis</name>
    <dbReference type="NCBI Taxonomy" id="1529041"/>
    <lineage>
        <taxon>Bacteria</taxon>
        <taxon>Pseudomonadati</taxon>
        <taxon>Pseudomonadota</taxon>
        <taxon>Alphaproteobacteria</taxon>
        <taxon>Rhodobacterales</taxon>
        <taxon>Roseobacteraceae</taxon>
        <taxon>Roseivivax</taxon>
    </lineage>
</organism>
<dbReference type="AlphaFoldDB" id="A0A1X6ZI57"/>
<accession>A0A1X6ZI57</accession>
<proteinExistence type="predicted"/>
<dbReference type="RefSeq" id="WP_085792268.1">
    <property type="nucleotide sequence ID" value="NZ_FWFK01000004.1"/>
</dbReference>
<keyword evidence="2" id="KW-0808">Transferase</keyword>
<dbReference type="Gene3D" id="3.40.50.1820">
    <property type="entry name" value="alpha/beta hydrolase"/>
    <property type="match status" value="1"/>
</dbReference>
<keyword evidence="3" id="KW-1185">Reference proteome</keyword>
<name>A0A1X6ZI57_9RHOB</name>